<dbReference type="HAMAP" id="MF_00974">
    <property type="entry name" value="DNA_primase_DnaG"/>
    <property type="match status" value="1"/>
</dbReference>
<evidence type="ECO:0000256" key="5">
    <source>
        <dbReference type="ARBA" id="ARBA00022705"/>
    </source>
</evidence>
<evidence type="ECO:0000313" key="18">
    <source>
        <dbReference type="Proteomes" id="UP000521922"/>
    </source>
</evidence>
<dbReference type="Pfam" id="PF01807">
    <property type="entry name" value="Zn_ribbon_DnaG"/>
    <property type="match status" value="1"/>
</dbReference>
<dbReference type="InterPro" id="IPR019475">
    <property type="entry name" value="DNA_primase_DnaB-bd"/>
</dbReference>
<dbReference type="InterPro" id="IPR006171">
    <property type="entry name" value="TOPRIM_dom"/>
</dbReference>
<dbReference type="InterPro" id="IPR006295">
    <property type="entry name" value="DNA_primase_DnaG"/>
</dbReference>
<evidence type="ECO:0000256" key="2">
    <source>
        <dbReference type="ARBA" id="ARBA00022515"/>
    </source>
</evidence>
<feature type="region of interest" description="Disordered" evidence="15">
    <location>
        <begin position="444"/>
        <end position="476"/>
    </location>
</feature>
<dbReference type="Gene3D" id="3.90.980.10">
    <property type="entry name" value="DNA primase, catalytic core, N-terminal domain"/>
    <property type="match status" value="1"/>
</dbReference>
<gene>
    <name evidence="12" type="primary">dnaG</name>
    <name evidence="17" type="ORF">BJ968_000727</name>
</gene>
<evidence type="ECO:0000256" key="7">
    <source>
        <dbReference type="ARBA" id="ARBA00022771"/>
    </source>
</evidence>
<dbReference type="GO" id="GO:1990077">
    <property type="term" value="C:primosome complex"/>
    <property type="evidence" value="ECO:0007669"/>
    <property type="project" value="UniProtKB-KW"/>
</dbReference>
<dbReference type="InterPro" id="IPR037068">
    <property type="entry name" value="DNA_primase_core_N_sf"/>
</dbReference>
<keyword evidence="6 12" id="KW-0479">Metal-binding</keyword>
<evidence type="ECO:0000256" key="6">
    <source>
        <dbReference type="ARBA" id="ARBA00022723"/>
    </source>
</evidence>
<evidence type="ECO:0000256" key="12">
    <source>
        <dbReference type="HAMAP-Rule" id="MF_00974"/>
    </source>
</evidence>
<dbReference type="Pfam" id="PF08278">
    <property type="entry name" value="DnaG_DnaB_bind"/>
    <property type="match status" value="1"/>
</dbReference>
<dbReference type="GO" id="GO:0000428">
    <property type="term" value="C:DNA-directed RNA polymerase complex"/>
    <property type="evidence" value="ECO:0007669"/>
    <property type="project" value="UniProtKB-KW"/>
</dbReference>
<comment type="domain">
    <text evidence="12">Contains an N-terminal zinc-binding domain, a central core domain that contains the primase activity, and a C-terminal DnaB-binding domain.</text>
</comment>
<dbReference type="SUPFAM" id="SSF57783">
    <property type="entry name" value="Zinc beta-ribbon"/>
    <property type="match status" value="1"/>
</dbReference>
<keyword evidence="11 12" id="KW-0804">Transcription</keyword>
<dbReference type="SUPFAM" id="SSF56731">
    <property type="entry name" value="DNA primase core"/>
    <property type="match status" value="1"/>
</dbReference>
<dbReference type="NCBIfam" id="TIGR01391">
    <property type="entry name" value="dnaG"/>
    <property type="match status" value="1"/>
</dbReference>
<organism evidence="17 18">
    <name type="scientific">Kineococcus aurantiacus</name>
    <dbReference type="NCBI Taxonomy" id="37633"/>
    <lineage>
        <taxon>Bacteria</taxon>
        <taxon>Bacillati</taxon>
        <taxon>Actinomycetota</taxon>
        <taxon>Actinomycetes</taxon>
        <taxon>Kineosporiales</taxon>
        <taxon>Kineosporiaceae</taxon>
        <taxon>Kineococcus</taxon>
    </lineage>
</organism>
<comment type="subunit">
    <text evidence="12">Monomer. Interacts with DnaB.</text>
</comment>
<keyword evidence="3 12" id="KW-0808">Transferase</keyword>
<protein>
    <recommendedName>
        <fullName evidence="12 13">DNA primase</fullName>
        <ecNumber evidence="12">2.7.7.101</ecNumber>
    </recommendedName>
</protein>
<dbReference type="AlphaFoldDB" id="A0A7Y9ASV3"/>
<evidence type="ECO:0000256" key="4">
    <source>
        <dbReference type="ARBA" id="ARBA00022695"/>
    </source>
</evidence>
<keyword evidence="10 12" id="KW-0238">DNA-binding</keyword>
<keyword evidence="18" id="KW-1185">Reference proteome</keyword>
<evidence type="ECO:0000256" key="15">
    <source>
        <dbReference type="SAM" id="MobiDB-lite"/>
    </source>
</evidence>
<evidence type="ECO:0000256" key="3">
    <source>
        <dbReference type="ARBA" id="ARBA00022679"/>
    </source>
</evidence>
<dbReference type="FunFam" id="3.90.580.10:FF:000001">
    <property type="entry name" value="DNA primase"/>
    <property type="match status" value="1"/>
</dbReference>
<dbReference type="PROSITE" id="PS50880">
    <property type="entry name" value="TOPRIM"/>
    <property type="match status" value="1"/>
</dbReference>
<sequence>MAGRIHPDDLLTVKERVRLDEVVGEQVTLRSGGVGSFKGLCPFHDERTPSFTVRPATGRWRCFGCGESGDAIEFVMKIDGLGFADAVERLAQRAGVQLRYVDDGGRTAQRPAGTAGQRQRLLAMHQVAEEFYARQLEADGPAETARAFLAARGFSREDAARFGVGFAPGTGDALLRQLRAKGYGEEELVTSGLAGQGQRGLYDRFRGRLVWPIRDVSGHTVAFGARRLFDDDRIEAKYLNSPETPVYKKSQALYGLDLAKREIARTKRVVVVEGYTDVMACHLSGVGTAVATCGTAFGEDHARIVQRMLGEADASAEVVFTFDGDAAGQKAAMKAYELDQRFSAQTYVAVAPGGQDPCELRLSAGETAVAQLVEGRVPLFEFAIRSTIERFDLDSEGGRLAALDAAAPIVGAIRDRGLQQRYAINLDRWTGFLDERFVLDRVRRSAQGGSGGTPHPRGPAPRGAAQPAPSPRPAVDLSDPVAQLERQVLACALQAPWSVAEVFDALGADAFGAPGHRAVHDAVVAAGGPVEAPQGPAWLAAVLEYSAGPVAALVDELAASDLPVSSEEELERWARSLVAALAGQAATRAVADARRTLMRLDPSAQAAEYQAASAELFRLEQARRTWQERAQGGA</sequence>
<evidence type="ECO:0000256" key="14">
    <source>
        <dbReference type="PIRSR" id="PIRSR002811-1"/>
    </source>
</evidence>
<dbReference type="InterPro" id="IPR034151">
    <property type="entry name" value="TOPRIM_DnaG_bac"/>
</dbReference>
<evidence type="ECO:0000259" key="16">
    <source>
        <dbReference type="PROSITE" id="PS50880"/>
    </source>
</evidence>
<comment type="similarity">
    <text evidence="12 13">Belongs to the DnaG primase family.</text>
</comment>
<dbReference type="InterPro" id="IPR002694">
    <property type="entry name" value="Znf_CHC2"/>
</dbReference>
<evidence type="ECO:0000256" key="11">
    <source>
        <dbReference type="ARBA" id="ARBA00023163"/>
    </source>
</evidence>
<dbReference type="InterPro" id="IPR013264">
    <property type="entry name" value="DNAG_N"/>
</dbReference>
<proteinExistence type="inferred from homology"/>
<dbReference type="RefSeq" id="WP_179749305.1">
    <property type="nucleotide sequence ID" value="NZ_BAAAGN010000006.1"/>
</dbReference>
<evidence type="ECO:0000256" key="8">
    <source>
        <dbReference type="ARBA" id="ARBA00022833"/>
    </source>
</evidence>
<evidence type="ECO:0000256" key="13">
    <source>
        <dbReference type="PIRNR" id="PIRNR002811"/>
    </source>
</evidence>
<dbReference type="GO" id="GO:0005737">
    <property type="term" value="C:cytoplasm"/>
    <property type="evidence" value="ECO:0007669"/>
    <property type="project" value="TreeGrafter"/>
</dbReference>
<dbReference type="InterPro" id="IPR013173">
    <property type="entry name" value="DNA_primase_DnaG_DnaB-bd_dom"/>
</dbReference>
<feature type="domain" description="Toprim" evidence="16">
    <location>
        <begin position="267"/>
        <end position="352"/>
    </location>
</feature>
<dbReference type="Gene3D" id="3.90.580.10">
    <property type="entry name" value="Zinc finger, CHC2-type domain"/>
    <property type="match status" value="1"/>
</dbReference>
<dbReference type="GO" id="GO:0003899">
    <property type="term" value="F:DNA-directed RNA polymerase activity"/>
    <property type="evidence" value="ECO:0007669"/>
    <property type="project" value="UniProtKB-UniRule"/>
</dbReference>
<comment type="catalytic activity">
    <reaction evidence="12">
        <text>ssDNA + n NTP = ssDNA/pppN(pN)n-1 hybrid + (n-1) diphosphate.</text>
        <dbReference type="EC" id="2.7.7.101"/>
    </reaction>
</comment>
<evidence type="ECO:0000256" key="10">
    <source>
        <dbReference type="ARBA" id="ARBA00023125"/>
    </source>
</evidence>
<dbReference type="GO" id="GO:0008270">
    <property type="term" value="F:zinc ion binding"/>
    <property type="evidence" value="ECO:0007669"/>
    <property type="project" value="UniProtKB-UniRule"/>
</dbReference>
<dbReference type="Proteomes" id="UP000521922">
    <property type="component" value="Unassembled WGS sequence"/>
</dbReference>
<keyword evidence="2 12" id="KW-0639">Primosome</keyword>
<dbReference type="InterPro" id="IPR036977">
    <property type="entry name" value="DNA_primase_Znf_CHC2"/>
</dbReference>
<keyword evidence="9" id="KW-0460">Magnesium</keyword>
<dbReference type="Pfam" id="PF10410">
    <property type="entry name" value="DnaB_bind"/>
    <property type="match status" value="1"/>
</dbReference>
<evidence type="ECO:0000256" key="1">
    <source>
        <dbReference type="ARBA" id="ARBA00022478"/>
    </source>
</evidence>
<dbReference type="InterPro" id="IPR050219">
    <property type="entry name" value="DnaG_primase"/>
</dbReference>
<keyword evidence="1 12" id="KW-0240">DNA-directed RNA polymerase</keyword>
<evidence type="ECO:0000313" key="17">
    <source>
        <dbReference type="EMBL" id="NYD21187.1"/>
    </source>
</evidence>
<dbReference type="SMART" id="SM00493">
    <property type="entry name" value="TOPRIM"/>
    <property type="match status" value="1"/>
</dbReference>
<comment type="caution">
    <text evidence="17">The sequence shown here is derived from an EMBL/GenBank/DDBJ whole genome shotgun (WGS) entry which is preliminary data.</text>
</comment>
<comment type="cofactor">
    <cofactor evidence="12 13 14">
        <name>Zn(2+)</name>
        <dbReference type="ChEBI" id="CHEBI:29105"/>
    </cofactor>
    <text evidence="12 13 14">Binds 1 zinc ion per monomer.</text>
</comment>
<dbReference type="Gene3D" id="3.40.1360.10">
    <property type="match status" value="1"/>
</dbReference>
<dbReference type="EC" id="2.7.7.101" evidence="12"/>
<keyword evidence="8 12" id="KW-0862">Zinc</keyword>
<dbReference type="SMART" id="SM00400">
    <property type="entry name" value="ZnF_CHCC"/>
    <property type="match status" value="1"/>
</dbReference>
<dbReference type="PIRSF" id="PIRSF002811">
    <property type="entry name" value="DnaG"/>
    <property type="match status" value="1"/>
</dbReference>
<evidence type="ECO:0000256" key="9">
    <source>
        <dbReference type="ARBA" id="ARBA00022842"/>
    </source>
</evidence>
<dbReference type="Pfam" id="PF08275">
    <property type="entry name" value="DNAG_N"/>
    <property type="match status" value="1"/>
</dbReference>
<accession>A0A7Y9ASV3</accession>
<dbReference type="Pfam" id="PF13662">
    <property type="entry name" value="Toprim_4"/>
    <property type="match status" value="1"/>
</dbReference>
<dbReference type="PANTHER" id="PTHR30313">
    <property type="entry name" value="DNA PRIMASE"/>
    <property type="match status" value="1"/>
</dbReference>
<comment type="function">
    <text evidence="12 13">RNA polymerase that catalyzes the synthesis of short RNA molecules used as primers for DNA polymerase during DNA replication.</text>
</comment>
<reference evidence="17 18" key="1">
    <citation type="submission" date="2020-07" db="EMBL/GenBank/DDBJ databases">
        <title>Sequencing the genomes of 1000 actinobacteria strains.</title>
        <authorList>
            <person name="Klenk H.-P."/>
        </authorList>
    </citation>
    <scope>NUCLEOTIDE SEQUENCE [LARGE SCALE GENOMIC DNA]</scope>
    <source>
        <strain evidence="17 18">DSM 7487</strain>
    </source>
</reference>
<dbReference type="EMBL" id="JACCBB010000001">
    <property type="protein sequence ID" value="NYD21187.1"/>
    <property type="molecule type" value="Genomic_DNA"/>
</dbReference>
<dbReference type="GO" id="GO:0006269">
    <property type="term" value="P:DNA replication, synthesis of primer"/>
    <property type="evidence" value="ECO:0007669"/>
    <property type="project" value="UniProtKB-UniRule"/>
</dbReference>
<name>A0A7Y9ASV3_9ACTN</name>
<keyword evidence="5 12" id="KW-0235">DNA replication</keyword>
<feature type="zinc finger region" description="CHC2-type" evidence="12 14">
    <location>
        <begin position="41"/>
        <end position="65"/>
    </location>
</feature>
<dbReference type="InterPro" id="IPR030846">
    <property type="entry name" value="DnaG_bac"/>
</dbReference>
<dbReference type="SMART" id="SM00766">
    <property type="entry name" value="DnaG_DnaB_bind"/>
    <property type="match status" value="1"/>
</dbReference>
<dbReference type="PANTHER" id="PTHR30313:SF2">
    <property type="entry name" value="DNA PRIMASE"/>
    <property type="match status" value="1"/>
</dbReference>
<dbReference type="GO" id="GO:0003677">
    <property type="term" value="F:DNA binding"/>
    <property type="evidence" value="ECO:0007669"/>
    <property type="project" value="UniProtKB-KW"/>
</dbReference>
<keyword evidence="4 12" id="KW-0548">Nucleotidyltransferase</keyword>
<dbReference type="CDD" id="cd03364">
    <property type="entry name" value="TOPRIM_DnaG_primases"/>
    <property type="match status" value="1"/>
</dbReference>
<keyword evidence="7 12" id="KW-0863">Zinc-finger</keyword>